<dbReference type="STRING" id="36166.T1H3Y5"/>
<keyword evidence="10" id="KW-0739">Sodium transport</keyword>
<reference evidence="14" key="1">
    <citation type="submission" date="2013-02" db="EMBL/GenBank/DDBJ databases">
        <authorList>
            <person name="Hughes D."/>
        </authorList>
    </citation>
    <scope>NUCLEOTIDE SEQUENCE</scope>
    <source>
        <strain>Durham</strain>
        <strain evidence="14">NC isolate 2 -- Noor lab</strain>
    </source>
</reference>
<organism evidence="13 14">
    <name type="scientific">Megaselia scalaris</name>
    <name type="common">Humpbacked fly</name>
    <name type="synonym">Phora scalaris</name>
    <dbReference type="NCBI Taxonomy" id="36166"/>
    <lineage>
        <taxon>Eukaryota</taxon>
        <taxon>Metazoa</taxon>
        <taxon>Ecdysozoa</taxon>
        <taxon>Arthropoda</taxon>
        <taxon>Hexapoda</taxon>
        <taxon>Insecta</taxon>
        <taxon>Pterygota</taxon>
        <taxon>Neoptera</taxon>
        <taxon>Endopterygota</taxon>
        <taxon>Diptera</taxon>
        <taxon>Brachycera</taxon>
        <taxon>Muscomorpha</taxon>
        <taxon>Platypezoidea</taxon>
        <taxon>Phoridae</taxon>
        <taxon>Megaseliini</taxon>
        <taxon>Megaselia</taxon>
    </lineage>
</organism>
<feature type="transmembrane region" description="Helical" evidence="12">
    <location>
        <begin position="6"/>
        <end position="26"/>
    </location>
</feature>
<evidence type="ECO:0000256" key="10">
    <source>
        <dbReference type="ARBA" id="ARBA00023201"/>
    </source>
</evidence>
<dbReference type="GO" id="GO:0005886">
    <property type="term" value="C:plasma membrane"/>
    <property type="evidence" value="ECO:0007669"/>
    <property type="project" value="UniProtKB-SubCell"/>
</dbReference>
<name>T1H3Y5_MEGSC</name>
<evidence type="ECO:0000256" key="2">
    <source>
        <dbReference type="ARBA" id="ARBA00006434"/>
    </source>
</evidence>
<dbReference type="Gene3D" id="1.20.1730.10">
    <property type="entry name" value="Sodium/glucose cotransporter"/>
    <property type="match status" value="1"/>
</dbReference>
<keyword evidence="14" id="KW-1185">Reference proteome</keyword>
<protein>
    <recommendedName>
        <fullName evidence="15">Sodium-dependent multivitamin transporter</fullName>
    </recommendedName>
</protein>
<dbReference type="Proteomes" id="UP000015102">
    <property type="component" value="Unassembled WGS sequence"/>
</dbReference>
<dbReference type="OMA" id="SAMAEIF"/>
<evidence type="ECO:0000256" key="4">
    <source>
        <dbReference type="ARBA" id="ARBA00022475"/>
    </source>
</evidence>
<evidence type="ECO:0000256" key="9">
    <source>
        <dbReference type="ARBA" id="ARBA00023136"/>
    </source>
</evidence>
<comment type="subcellular location">
    <subcellularLocation>
        <location evidence="1">Cell membrane</location>
        <topology evidence="1">Multi-pass membrane protein</topology>
    </subcellularLocation>
</comment>
<comment type="similarity">
    <text evidence="2 11">Belongs to the sodium:solute symporter (SSF) (TC 2.A.21) family.</text>
</comment>
<feature type="transmembrane region" description="Helical" evidence="12">
    <location>
        <begin position="123"/>
        <end position="147"/>
    </location>
</feature>
<evidence type="ECO:0008006" key="15">
    <source>
        <dbReference type="Google" id="ProtNLM"/>
    </source>
</evidence>
<dbReference type="PANTHER" id="PTHR42985:SF40">
    <property type="entry name" value="LD47995P-RELATED"/>
    <property type="match status" value="1"/>
</dbReference>
<dbReference type="InterPro" id="IPR001734">
    <property type="entry name" value="Na/solute_symporter"/>
</dbReference>
<evidence type="ECO:0000256" key="8">
    <source>
        <dbReference type="ARBA" id="ARBA00023065"/>
    </source>
</evidence>
<evidence type="ECO:0000313" key="14">
    <source>
        <dbReference type="Proteomes" id="UP000015102"/>
    </source>
</evidence>
<keyword evidence="4" id="KW-1003">Cell membrane</keyword>
<dbReference type="GO" id="GO:0006814">
    <property type="term" value="P:sodium ion transport"/>
    <property type="evidence" value="ECO:0007669"/>
    <property type="project" value="UniProtKB-KW"/>
</dbReference>
<accession>T1H3Y5</accession>
<keyword evidence="6 12" id="KW-1133">Transmembrane helix</keyword>
<keyword evidence="9 12" id="KW-0472">Membrane</keyword>
<evidence type="ECO:0000256" key="3">
    <source>
        <dbReference type="ARBA" id="ARBA00022448"/>
    </source>
</evidence>
<keyword evidence="5 12" id="KW-0812">Transmembrane</keyword>
<reference evidence="13" key="2">
    <citation type="submission" date="2015-06" db="UniProtKB">
        <authorList>
            <consortium name="EnsemblMetazoa"/>
        </authorList>
    </citation>
    <scope>IDENTIFICATION</scope>
</reference>
<dbReference type="Pfam" id="PF00474">
    <property type="entry name" value="SSF"/>
    <property type="match status" value="1"/>
</dbReference>
<proteinExistence type="inferred from homology"/>
<feature type="transmembrane region" description="Helical" evidence="12">
    <location>
        <begin position="80"/>
        <end position="102"/>
    </location>
</feature>
<evidence type="ECO:0000313" key="13">
    <source>
        <dbReference type="EnsemblMetazoa" id="MESCA010982-PA"/>
    </source>
</evidence>
<dbReference type="HOGENOM" id="CLU_018808_7_0_1"/>
<evidence type="ECO:0000256" key="1">
    <source>
        <dbReference type="ARBA" id="ARBA00004651"/>
    </source>
</evidence>
<dbReference type="AlphaFoldDB" id="T1H3Y5"/>
<keyword evidence="3" id="KW-0813">Transport</keyword>
<evidence type="ECO:0000256" key="12">
    <source>
        <dbReference type="SAM" id="Phobius"/>
    </source>
</evidence>
<keyword evidence="8" id="KW-0406">Ion transport</keyword>
<evidence type="ECO:0000256" key="7">
    <source>
        <dbReference type="ARBA" id="ARBA00023053"/>
    </source>
</evidence>
<keyword evidence="7" id="KW-0915">Sodium</keyword>
<dbReference type="GO" id="GO:0015293">
    <property type="term" value="F:symporter activity"/>
    <property type="evidence" value="ECO:0007669"/>
    <property type="project" value="TreeGrafter"/>
</dbReference>
<dbReference type="InterPro" id="IPR038377">
    <property type="entry name" value="Na/Glc_symporter_sf"/>
</dbReference>
<feature type="transmembrane region" description="Helical" evidence="12">
    <location>
        <begin position="47"/>
        <end position="68"/>
    </location>
</feature>
<dbReference type="PANTHER" id="PTHR42985">
    <property type="entry name" value="SODIUM-COUPLED MONOCARBOXYLATE TRANSPORTER"/>
    <property type="match status" value="1"/>
</dbReference>
<dbReference type="InterPro" id="IPR051163">
    <property type="entry name" value="Sodium:Solute_Symporter_SSF"/>
</dbReference>
<dbReference type="EMBL" id="CAQQ02164417">
    <property type="status" value="NOT_ANNOTATED_CDS"/>
    <property type="molecule type" value="Genomic_DNA"/>
</dbReference>
<evidence type="ECO:0000256" key="6">
    <source>
        <dbReference type="ARBA" id="ARBA00022989"/>
    </source>
</evidence>
<dbReference type="PROSITE" id="PS50283">
    <property type="entry name" value="NA_SOLUT_SYMP_3"/>
    <property type="match status" value="1"/>
</dbReference>
<evidence type="ECO:0000256" key="11">
    <source>
        <dbReference type="RuleBase" id="RU362091"/>
    </source>
</evidence>
<dbReference type="EnsemblMetazoa" id="MESCA010982-RA">
    <property type="protein sequence ID" value="MESCA010982-PA"/>
    <property type="gene ID" value="MESCA010982"/>
</dbReference>
<dbReference type="EMBL" id="CAQQ02164416">
    <property type="status" value="NOT_ANNOTATED_CDS"/>
    <property type="molecule type" value="Genomic_DNA"/>
</dbReference>
<evidence type="ECO:0000256" key="5">
    <source>
        <dbReference type="ARBA" id="ARBA00022692"/>
    </source>
</evidence>
<sequence>MASFSVWDYLVLGIVLMISAIIGVYYKYSGGKQKTNDEYLLGNRSMSTIPVSLSLMASTLSAIAILGGSMESYQNGTGYALFYVGVIISAPIVNFLILPVFYNLQVSSLFEYFTKRFGYSTRIYMSVIFTGQTILVMGIVLFAPVLALEAATGIDRNTAICLIGLAGVNFNVFEKARYCVLTPMHASLDCEFLQHQYNMYTYNTDEVKDLFYNGLSLWKTILCCLT</sequence>